<sequence>MMEVMNSSEIYHPRIKTNGVQVHDGPYLRSAKTFRLRPKHCLRLAPRILLRPQHTPNSEITLSYCETLESAANRAKALVPYGIHSCICTDTGLSCFDPACSKIGDARRAKFANDIIVLTPPFQNPPPGTPKDAWIQPALDVEKVLLVFEWVEISAYNEAGDRTTTTGARARLVSSANQIEYSKGRVDTLSDWLNLANILSSTESASIEGSGVIL</sequence>
<dbReference type="Proteomes" id="UP000772434">
    <property type="component" value="Unassembled WGS sequence"/>
</dbReference>
<proteinExistence type="predicted"/>
<dbReference type="EMBL" id="JADNRY010000167">
    <property type="protein sequence ID" value="KAF9062588.1"/>
    <property type="molecule type" value="Genomic_DNA"/>
</dbReference>
<accession>A0A9P5PEW3</accession>
<gene>
    <name evidence="1" type="ORF">BDP27DRAFT_1368706</name>
</gene>
<protein>
    <submittedName>
        <fullName evidence="1">Uncharacterized protein</fullName>
    </submittedName>
</protein>
<evidence type="ECO:0000313" key="1">
    <source>
        <dbReference type="EMBL" id="KAF9062588.1"/>
    </source>
</evidence>
<organism evidence="1 2">
    <name type="scientific">Rhodocollybia butyracea</name>
    <dbReference type="NCBI Taxonomy" id="206335"/>
    <lineage>
        <taxon>Eukaryota</taxon>
        <taxon>Fungi</taxon>
        <taxon>Dikarya</taxon>
        <taxon>Basidiomycota</taxon>
        <taxon>Agaricomycotina</taxon>
        <taxon>Agaricomycetes</taxon>
        <taxon>Agaricomycetidae</taxon>
        <taxon>Agaricales</taxon>
        <taxon>Marasmiineae</taxon>
        <taxon>Omphalotaceae</taxon>
        <taxon>Rhodocollybia</taxon>
    </lineage>
</organism>
<evidence type="ECO:0000313" key="2">
    <source>
        <dbReference type="Proteomes" id="UP000772434"/>
    </source>
</evidence>
<keyword evidence="2" id="KW-1185">Reference proteome</keyword>
<comment type="caution">
    <text evidence="1">The sequence shown here is derived from an EMBL/GenBank/DDBJ whole genome shotgun (WGS) entry which is preliminary data.</text>
</comment>
<dbReference type="OrthoDB" id="5945798at2759"/>
<name>A0A9P5PEW3_9AGAR</name>
<dbReference type="AlphaFoldDB" id="A0A9P5PEW3"/>
<reference evidence="1" key="1">
    <citation type="submission" date="2020-11" db="EMBL/GenBank/DDBJ databases">
        <authorList>
            <consortium name="DOE Joint Genome Institute"/>
            <person name="Ahrendt S."/>
            <person name="Riley R."/>
            <person name="Andreopoulos W."/>
            <person name="Labutti K."/>
            <person name="Pangilinan J."/>
            <person name="Ruiz-Duenas F.J."/>
            <person name="Barrasa J.M."/>
            <person name="Sanchez-Garcia M."/>
            <person name="Camarero S."/>
            <person name="Miyauchi S."/>
            <person name="Serrano A."/>
            <person name="Linde D."/>
            <person name="Babiker R."/>
            <person name="Drula E."/>
            <person name="Ayuso-Fernandez I."/>
            <person name="Pacheco R."/>
            <person name="Padilla G."/>
            <person name="Ferreira P."/>
            <person name="Barriuso J."/>
            <person name="Kellner H."/>
            <person name="Castanera R."/>
            <person name="Alfaro M."/>
            <person name="Ramirez L."/>
            <person name="Pisabarro A.G."/>
            <person name="Kuo A."/>
            <person name="Tritt A."/>
            <person name="Lipzen A."/>
            <person name="He G."/>
            <person name="Yan M."/>
            <person name="Ng V."/>
            <person name="Cullen D."/>
            <person name="Martin F."/>
            <person name="Rosso M.-N."/>
            <person name="Henrissat B."/>
            <person name="Hibbett D."/>
            <person name="Martinez A.T."/>
            <person name="Grigoriev I.V."/>
        </authorList>
    </citation>
    <scope>NUCLEOTIDE SEQUENCE</scope>
    <source>
        <strain evidence="1">AH 40177</strain>
    </source>
</reference>